<feature type="region of interest" description="Disordered" evidence="1">
    <location>
        <begin position="167"/>
        <end position="194"/>
    </location>
</feature>
<accession>A0A2H6KFZ4</accession>
<gene>
    <name evidence="2" type="ORF">BOVATA_034110</name>
</gene>
<dbReference type="RefSeq" id="XP_028868161.1">
    <property type="nucleotide sequence ID" value="XM_029012328.1"/>
</dbReference>
<feature type="region of interest" description="Disordered" evidence="1">
    <location>
        <begin position="324"/>
        <end position="349"/>
    </location>
</feature>
<evidence type="ECO:0000313" key="3">
    <source>
        <dbReference type="Proteomes" id="UP000236319"/>
    </source>
</evidence>
<feature type="compositionally biased region" description="Pro residues" evidence="1">
    <location>
        <begin position="182"/>
        <end position="194"/>
    </location>
</feature>
<sequence>MSGTPISEPADLAGKVVKQTPNYSQAETDAHRQLQPNSIIVAGDQVSPTRKRAKPLPPVPPVGVPMGHAIVPRKTPRAPKNTLPANDILEVTGQAVRHTALEDPLPPPPAPKPPEPVEQYPPNPVKVDTEDMTKYLGVSDIILTKSTGSDIAVPAPDKVDTHVPPSAIDAWTIPNPKRNRPVSPPPAFNFPKTPPVRDVKIPSIEISPDSRIMTESMLDVMGSPTTATNTAHPLPPLSALNLPWQRDDTVSKLPLAVTLKDHDIADLTHVASEVIKIPIAQLTGDSNLAVSVKQELTGQPVADTMLLNPAHPPIDLEIERRHETETAPNAQIQSPPTATQGFTKQLSRTTVPPTEWIEPAVPIMPIPVVHPDAFGASVGTDDNVKHSSAAEFLTQIDLNTSPDADMCRNPWYVPDTADAPDQPSHSPPPASDHLPRPTDVHGMLYWLAGLNQKGYIPFIEKHLKSILKDINKDVSQLSDALEVTGDPYNLDATRVSNTLTQACHYAANVLHKIKHKDNSKAVSVPDFSLEYSKLCYSSDPACSSAEYCCSS</sequence>
<comment type="caution">
    <text evidence="2">The sequence shown here is derived from an EMBL/GenBank/DDBJ whole genome shotgun (WGS) entry which is preliminary data.</text>
</comment>
<feature type="compositionally biased region" description="Pro residues" evidence="1">
    <location>
        <begin position="104"/>
        <end position="121"/>
    </location>
</feature>
<feature type="compositionally biased region" description="Polar residues" evidence="1">
    <location>
        <begin position="326"/>
        <end position="349"/>
    </location>
</feature>
<dbReference type="AlphaFoldDB" id="A0A2H6KFZ4"/>
<protein>
    <submittedName>
        <fullName evidence="2">Ribosome binding protein</fullName>
    </submittedName>
</protein>
<evidence type="ECO:0000313" key="2">
    <source>
        <dbReference type="EMBL" id="GBE61918.1"/>
    </source>
</evidence>
<dbReference type="Proteomes" id="UP000236319">
    <property type="component" value="Unassembled WGS sequence"/>
</dbReference>
<proteinExistence type="predicted"/>
<name>A0A2H6KFZ4_9APIC</name>
<organism evidence="2 3">
    <name type="scientific">Babesia ovata</name>
    <dbReference type="NCBI Taxonomy" id="189622"/>
    <lineage>
        <taxon>Eukaryota</taxon>
        <taxon>Sar</taxon>
        <taxon>Alveolata</taxon>
        <taxon>Apicomplexa</taxon>
        <taxon>Aconoidasida</taxon>
        <taxon>Piroplasmida</taxon>
        <taxon>Babesiidae</taxon>
        <taxon>Babesia</taxon>
    </lineage>
</organism>
<reference evidence="2 3" key="1">
    <citation type="journal article" date="2017" name="BMC Genomics">
        <title>Whole-genome assembly of Babesia ovata and comparative genomics between closely related pathogens.</title>
        <authorList>
            <person name="Yamagishi J."/>
            <person name="Asada M."/>
            <person name="Hakimi H."/>
            <person name="Tanaka T.Q."/>
            <person name="Sugimoto C."/>
            <person name="Kawazu S."/>
        </authorList>
    </citation>
    <scope>NUCLEOTIDE SEQUENCE [LARGE SCALE GENOMIC DNA]</scope>
    <source>
        <strain evidence="2 3">Miyake</strain>
    </source>
</reference>
<evidence type="ECO:0000256" key="1">
    <source>
        <dbReference type="SAM" id="MobiDB-lite"/>
    </source>
</evidence>
<keyword evidence="3" id="KW-1185">Reference proteome</keyword>
<dbReference type="VEuPathDB" id="PiroplasmaDB:BOVATA_034110"/>
<dbReference type="EMBL" id="BDSA01000003">
    <property type="protein sequence ID" value="GBE61918.1"/>
    <property type="molecule type" value="Genomic_DNA"/>
</dbReference>
<feature type="region of interest" description="Disordered" evidence="1">
    <location>
        <begin position="1"/>
        <end position="121"/>
    </location>
</feature>
<dbReference type="GeneID" id="39875688"/>
<feature type="region of interest" description="Disordered" evidence="1">
    <location>
        <begin position="411"/>
        <end position="435"/>
    </location>
</feature>